<accession>A0A2W2B042</accession>
<dbReference type="InterPro" id="IPR030395">
    <property type="entry name" value="GP_PDE_dom"/>
</dbReference>
<dbReference type="EMBL" id="POTW01000076">
    <property type="protein sequence ID" value="PZF80771.1"/>
    <property type="molecule type" value="Genomic_DNA"/>
</dbReference>
<evidence type="ECO:0000313" key="4">
    <source>
        <dbReference type="Proteomes" id="UP000248764"/>
    </source>
</evidence>
<sequence>MPKTLLKRALVVSALAAVGATGIVAPAQASGYHDEPDNIAHHGASGEAPENTLRAIRRAFNQGADAVEIEIQRTADGVLVALQDRSLARTTNVEEVFPDRAPWDVDTFTAAEIRQLDAGSWFDPRLAGQRVPTLDQVIDEVGAYRGLVVDLSAAFVHPGIEQDLAEELLDHSWYLNCVQRNGNLLVQSTDSGVVSGFHDLLPGVRVGVIHEFRPADETLVENAATLDRVDVEARWTDQALVDRAHELGLELVVHTVDTSDRMTFFAGLGVDGIATSLPRLLDQVVD</sequence>
<dbReference type="Gene3D" id="3.20.20.190">
    <property type="entry name" value="Phosphatidylinositol (PI) phosphodiesterase"/>
    <property type="match status" value="1"/>
</dbReference>
<protein>
    <submittedName>
        <fullName evidence="3">Hydrolase</fullName>
    </submittedName>
</protein>
<gene>
    <name evidence="3" type="ORF">C1I92_24330</name>
</gene>
<feature type="domain" description="GP-PDE" evidence="2">
    <location>
        <begin position="36"/>
        <end position="285"/>
    </location>
</feature>
<dbReference type="RefSeq" id="WP_111257234.1">
    <property type="nucleotide sequence ID" value="NZ_POTW01000076.1"/>
</dbReference>
<dbReference type="GO" id="GO:0006629">
    <property type="term" value="P:lipid metabolic process"/>
    <property type="evidence" value="ECO:0007669"/>
    <property type="project" value="InterPro"/>
</dbReference>
<dbReference type="PROSITE" id="PS51704">
    <property type="entry name" value="GP_PDE"/>
    <property type="match status" value="1"/>
</dbReference>
<reference evidence="3 4" key="1">
    <citation type="submission" date="2018-01" db="EMBL/GenBank/DDBJ databases">
        <title>Draft genome sequence of Jiangella sp. GTF31.</title>
        <authorList>
            <person name="Sahin N."/>
            <person name="Ay H."/>
            <person name="Saygin H."/>
        </authorList>
    </citation>
    <scope>NUCLEOTIDE SEQUENCE [LARGE SCALE GENOMIC DNA]</scope>
    <source>
        <strain evidence="3 4">GTF31</strain>
    </source>
</reference>
<proteinExistence type="predicted"/>
<dbReference type="SUPFAM" id="SSF51695">
    <property type="entry name" value="PLC-like phosphodiesterases"/>
    <property type="match status" value="1"/>
</dbReference>
<dbReference type="AlphaFoldDB" id="A0A2W2B042"/>
<evidence type="ECO:0000259" key="2">
    <source>
        <dbReference type="PROSITE" id="PS51704"/>
    </source>
</evidence>
<feature type="signal peptide" evidence="1">
    <location>
        <begin position="1"/>
        <end position="29"/>
    </location>
</feature>
<dbReference type="GO" id="GO:0008081">
    <property type="term" value="F:phosphoric diester hydrolase activity"/>
    <property type="evidence" value="ECO:0007669"/>
    <property type="project" value="InterPro"/>
</dbReference>
<keyword evidence="4" id="KW-1185">Reference proteome</keyword>
<comment type="caution">
    <text evidence="3">The sequence shown here is derived from an EMBL/GenBank/DDBJ whole genome shotgun (WGS) entry which is preliminary data.</text>
</comment>
<keyword evidence="3" id="KW-0378">Hydrolase</keyword>
<dbReference type="PANTHER" id="PTHR46211">
    <property type="entry name" value="GLYCEROPHOSPHORYL DIESTER PHOSPHODIESTERASE"/>
    <property type="match status" value="1"/>
</dbReference>
<keyword evidence="1" id="KW-0732">Signal</keyword>
<dbReference type="InterPro" id="IPR017946">
    <property type="entry name" value="PLC-like_Pdiesterase_TIM-brl"/>
</dbReference>
<evidence type="ECO:0000256" key="1">
    <source>
        <dbReference type="SAM" id="SignalP"/>
    </source>
</evidence>
<feature type="chain" id="PRO_5016162210" evidence="1">
    <location>
        <begin position="30"/>
        <end position="286"/>
    </location>
</feature>
<name>A0A2W2B042_9ACTN</name>
<evidence type="ECO:0000313" key="3">
    <source>
        <dbReference type="EMBL" id="PZF80771.1"/>
    </source>
</evidence>
<dbReference type="Pfam" id="PF03009">
    <property type="entry name" value="GDPD"/>
    <property type="match status" value="1"/>
</dbReference>
<dbReference type="PANTHER" id="PTHR46211:SF1">
    <property type="entry name" value="GLYCEROPHOSPHODIESTER PHOSPHODIESTERASE, CYTOPLASMIC"/>
    <property type="match status" value="1"/>
</dbReference>
<organism evidence="3 4">
    <name type="scientific">Jiangella anatolica</name>
    <dbReference type="NCBI Taxonomy" id="2670374"/>
    <lineage>
        <taxon>Bacteria</taxon>
        <taxon>Bacillati</taxon>
        <taxon>Actinomycetota</taxon>
        <taxon>Actinomycetes</taxon>
        <taxon>Jiangellales</taxon>
        <taxon>Jiangellaceae</taxon>
        <taxon>Jiangella</taxon>
    </lineage>
</organism>
<dbReference type="Proteomes" id="UP000248764">
    <property type="component" value="Unassembled WGS sequence"/>
</dbReference>